<dbReference type="Gene3D" id="3.40.50.300">
    <property type="entry name" value="P-loop containing nucleotide triphosphate hydrolases"/>
    <property type="match status" value="1"/>
</dbReference>
<dbReference type="Proteomes" id="UP000199071">
    <property type="component" value="Unassembled WGS sequence"/>
</dbReference>
<evidence type="ECO:0000313" key="2">
    <source>
        <dbReference type="Proteomes" id="UP000199071"/>
    </source>
</evidence>
<proteinExistence type="predicted"/>
<dbReference type="EMBL" id="FMXQ01000001">
    <property type="protein sequence ID" value="SDB05290.1"/>
    <property type="molecule type" value="Genomic_DNA"/>
</dbReference>
<dbReference type="InterPro" id="IPR005331">
    <property type="entry name" value="Sulfotransferase"/>
</dbReference>
<dbReference type="GO" id="GO:0016020">
    <property type="term" value="C:membrane"/>
    <property type="evidence" value="ECO:0007669"/>
    <property type="project" value="InterPro"/>
</dbReference>
<dbReference type="InterPro" id="IPR027417">
    <property type="entry name" value="P-loop_NTPase"/>
</dbReference>
<gene>
    <name evidence="1" type="ORF">SAMN02982931_00369</name>
</gene>
<evidence type="ECO:0000313" key="1">
    <source>
        <dbReference type="EMBL" id="SDB05290.1"/>
    </source>
</evidence>
<sequence>MILSHKHRFIFLKTAKTGGTSTELALSPVCGPDDILAPLSRPEERKRKESPARNYALGIGKLGIRLPGEFRHHFPQVYGYYNHMPAGQVRRLAGEDVWRDYFKFTIERNPWDRQVSFYFWRTRHSKPQPDFRTFLMSPRHRGKAFRSARMKNWLTYTIDDRIAVDRVIRYEELEDGLATVCAELGIAEPVSLPGAKGHTRKDVRHYRDFYDDETRDLIATWYAREIEAFGFTF</sequence>
<organism evidence="1 2">
    <name type="scientific">Bauldia litoralis</name>
    <dbReference type="NCBI Taxonomy" id="665467"/>
    <lineage>
        <taxon>Bacteria</taxon>
        <taxon>Pseudomonadati</taxon>
        <taxon>Pseudomonadota</taxon>
        <taxon>Alphaproteobacteria</taxon>
        <taxon>Hyphomicrobiales</taxon>
        <taxon>Kaistiaceae</taxon>
        <taxon>Bauldia</taxon>
    </lineage>
</organism>
<dbReference type="Pfam" id="PF03567">
    <property type="entry name" value="Sulfotransfer_2"/>
    <property type="match status" value="1"/>
</dbReference>
<keyword evidence="2" id="KW-1185">Reference proteome</keyword>
<name>A0A1G6AAF9_9HYPH</name>
<dbReference type="OrthoDB" id="288532at2"/>
<dbReference type="GO" id="GO:0008146">
    <property type="term" value="F:sulfotransferase activity"/>
    <property type="evidence" value="ECO:0007669"/>
    <property type="project" value="InterPro"/>
</dbReference>
<accession>A0A1G6AAF9</accession>
<protein>
    <submittedName>
        <fullName evidence="1">Sulfotransferase family protein</fullName>
    </submittedName>
</protein>
<dbReference type="STRING" id="665467.SAMN02982931_00369"/>
<dbReference type="SUPFAM" id="SSF52540">
    <property type="entry name" value="P-loop containing nucleoside triphosphate hydrolases"/>
    <property type="match status" value="1"/>
</dbReference>
<keyword evidence="1" id="KW-0808">Transferase</keyword>
<dbReference type="AlphaFoldDB" id="A0A1G6AAF9"/>
<reference evidence="1 2" key="1">
    <citation type="submission" date="2016-10" db="EMBL/GenBank/DDBJ databases">
        <authorList>
            <person name="de Groot N.N."/>
        </authorList>
    </citation>
    <scope>NUCLEOTIDE SEQUENCE [LARGE SCALE GENOMIC DNA]</scope>
    <source>
        <strain evidence="1 2">ATCC 35022</strain>
    </source>
</reference>
<dbReference type="RefSeq" id="WP_090874501.1">
    <property type="nucleotide sequence ID" value="NZ_FMXQ01000001.1"/>
</dbReference>